<dbReference type="AlphaFoldDB" id="A0A5C5YCY2"/>
<dbReference type="Proteomes" id="UP000317238">
    <property type="component" value="Unassembled WGS sequence"/>
</dbReference>
<evidence type="ECO:0000313" key="3">
    <source>
        <dbReference type="Proteomes" id="UP000317238"/>
    </source>
</evidence>
<keyword evidence="1" id="KW-1133">Transmembrane helix</keyword>
<comment type="caution">
    <text evidence="2">The sequence shown here is derived from an EMBL/GenBank/DDBJ whole genome shotgun (WGS) entry which is preliminary data.</text>
</comment>
<name>A0A5C5YCY2_9PLAN</name>
<proteinExistence type="predicted"/>
<dbReference type="OrthoDB" id="257484at2"/>
<dbReference type="RefSeq" id="WP_146440265.1">
    <property type="nucleotide sequence ID" value="NZ_SJPL01000001.1"/>
</dbReference>
<evidence type="ECO:0000256" key="1">
    <source>
        <dbReference type="SAM" id="Phobius"/>
    </source>
</evidence>
<organism evidence="2 3">
    <name type="scientific">Crateriforma conspicua</name>
    <dbReference type="NCBI Taxonomy" id="2527996"/>
    <lineage>
        <taxon>Bacteria</taxon>
        <taxon>Pseudomonadati</taxon>
        <taxon>Planctomycetota</taxon>
        <taxon>Planctomycetia</taxon>
        <taxon>Planctomycetales</taxon>
        <taxon>Planctomycetaceae</taxon>
        <taxon>Crateriforma</taxon>
    </lineage>
</organism>
<accession>A0A5C5YCY2</accession>
<dbReference type="EMBL" id="SJPL01000001">
    <property type="protein sequence ID" value="TWT72311.1"/>
    <property type="molecule type" value="Genomic_DNA"/>
</dbReference>
<reference evidence="2 3" key="1">
    <citation type="submission" date="2019-02" db="EMBL/GenBank/DDBJ databases">
        <title>Deep-cultivation of Planctomycetes and their phenomic and genomic characterization uncovers novel biology.</title>
        <authorList>
            <person name="Wiegand S."/>
            <person name="Jogler M."/>
            <person name="Boedeker C."/>
            <person name="Pinto D."/>
            <person name="Vollmers J."/>
            <person name="Rivas-Marin E."/>
            <person name="Kohn T."/>
            <person name="Peeters S.H."/>
            <person name="Heuer A."/>
            <person name="Rast P."/>
            <person name="Oberbeckmann S."/>
            <person name="Bunk B."/>
            <person name="Jeske O."/>
            <person name="Meyerdierks A."/>
            <person name="Storesund J.E."/>
            <person name="Kallscheuer N."/>
            <person name="Luecker S."/>
            <person name="Lage O.M."/>
            <person name="Pohl T."/>
            <person name="Merkel B.J."/>
            <person name="Hornburger P."/>
            <person name="Mueller R.-W."/>
            <person name="Bruemmer F."/>
            <person name="Labrenz M."/>
            <person name="Spormann A.M."/>
            <person name="Op Den Camp H."/>
            <person name="Overmann J."/>
            <person name="Amann R."/>
            <person name="Jetten M.S.M."/>
            <person name="Mascher T."/>
            <person name="Medema M.H."/>
            <person name="Devos D.P."/>
            <person name="Kaster A.-K."/>
            <person name="Ovreas L."/>
            <person name="Rohde M."/>
            <person name="Galperin M.Y."/>
            <person name="Jogler C."/>
        </authorList>
    </citation>
    <scope>NUCLEOTIDE SEQUENCE [LARGE SCALE GENOMIC DNA]</scope>
    <source>
        <strain evidence="2 3">Pan14r</strain>
    </source>
</reference>
<keyword evidence="1" id="KW-0812">Transmembrane</keyword>
<gene>
    <name evidence="2" type="ORF">Pan14r_46310</name>
</gene>
<protein>
    <recommendedName>
        <fullName evidence="4">DUF4190 domain-containing protein</fullName>
    </recommendedName>
</protein>
<feature type="transmembrane region" description="Helical" evidence="1">
    <location>
        <begin position="37"/>
        <end position="70"/>
    </location>
</feature>
<sequence length="260" mass="28581">MSDTTAVSDSLSSSPLIGAETGFGVEEQPTPIRASGFFALLAGLASVFCLLGTPLLVLPVIAILLGLIALRPSDRGRPIGTLPAKIGMVLAVGFGVCGFLMPWLATQTVGTESAYFAKEYLRLMARGDREMVMEMRKDHINRVSPGTPLVTHYEQLEAEVRAMEDAQGMSPMENYKEDDCVAALEDIGGDIELFQVGSARMYTHFGEQCVETNWNNHTDPFTNDIIVTMAFKIDAETGDRQWYVKRCTWDQEQPVAESIY</sequence>
<evidence type="ECO:0008006" key="4">
    <source>
        <dbReference type="Google" id="ProtNLM"/>
    </source>
</evidence>
<evidence type="ECO:0000313" key="2">
    <source>
        <dbReference type="EMBL" id="TWT72311.1"/>
    </source>
</evidence>
<feature type="transmembrane region" description="Helical" evidence="1">
    <location>
        <begin position="82"/>
        <end position="105"/>
    </location>
</feature>
<keyword evidence="3" id="KW-1185">Reference proteome</keyword>
<keyword evidence="1" id="KW-0472">Membrane</keyword>